<organism evidence="1 2">
    <name type="scientific">Pseudomonas fluorescens</name>
    <dbReference type="NCBI Taxonomy" id="294"/>
    <lineage>
        <taxon>Bacteria</taxon>
        <taxon>Pseudomonadati</taxon>
        <taxon>Pseudomonadota</taxon>
        <taxon>Gammaproteobacteria</taxon>
        <taxon>Pseudomonadales</taxon>
        <taxon>Pseudomonadaceae</taxon>
        <taxon>Pseudomonas</taxon>
    </lineage>
</organism>
<evidence type="ECO:0000313" key="1">
    <source>
        <dbReference type="EMBL" id="VVN36084.1"/>
    </source>
</evidence>
<dbReference type="Proteomes" id="UP000325607">
    <property type="component" value="Unassembled WGS sequence"/>
</dbReference>
<evidence type="ECO:0000313" key="2">
    <source>
        <dbReference type="Proteomes" id="UP000325607"/>
    </source>
</evidence>
<dbReference type="AlphaFoldDB" id="A0A5E6X5R0"/>
<proteinExistence type="predicted"/>
<gene>
    <name evidence="1" type="ORF">PS645_05105</name>
</gene>
<sequence>MMDLQRDRDDASHGDRAINGTRLLSNRAAISTHLLGVGLPPFPMLQNVAGVPQAQQVDRGISYRVSLFVMADFYSTHISWLEILQALAKAWVGHSVSGAIVSCCAVRAAVARLREVLGRIDTLNEVEYFKSGGILHYVLRQLIAS</sequence>
<protein>
    <submittedName>
        <fullName evidence="1">Uncharacterized protein</fullName>
    </submittedName>
</protein>
<reference evidence="1 2" key="1">
    <citation type="submission" date="2019-09" db="EMBL/GenBank/DDBJ databases">
        <authorList>
            <person name="Chandra G."/>
            <person name="Truman W A."/>
        </authorList>
    </citation>
    <scope>NUCLEOTIDE SEQUENCE [LARGE SCALE GENOMIC DNA]</scope>
    <source>
        <strain evidence="1">PS645</strain>
    </source>
</reference>
<name>A0A5E6X5R0_PSEFL</name>
<accession>A0A5E6X5R0</accession>
<dbReference type="EMBL" id="CABVGX010000066">
    <property type="protein sequence ID" value="VVN36084.1"/>
    <property type="molecule type" value="Genomic_DNA"/>
</dbReference>